<accession>A0AA36HCT9</accession>
<name>A0AA36HCT9_CYLNA</name>
<keyword evidence="3" id="KW-1185">Reference proteome</keyword>
<comment type="caution">
    <text evidence="2">The sequence shown here is derived from an EMBL/GenBank/DDBJ whole genome shotgun (WGS) entry which is preliminary data.</text>
</comment>
<dbReference type="EMBL" id="CATQJL010000316">
    <property type="protein sequence ID" value="CAJ0608006.1"/>
    <property type="molecule type" value="Genomic_DNA"/>
</dbReference>
<reference evidence="2" key="1">
    <citation type="submission" date="2023-07" db="EMBL/GenBank/DDBJ databases">
        <authorList>
            <consortium name="CYATHOMIX"/>
        </authorList>
    </citation>
    <scope>NUCLEOTIDE SEQUENCE</scope>
    <source>
        <strain evidence="2">N/A</strain>
    </source>
</reference>
<feature type="compositionally biased region" description="Polar residues" evidence="1">
    <location>
        <begin position="40"/>
        <end position="51"/>
    </location>
</feature>
<protein>
    <submittedName>
        <fullName evidence="2">Uncharacterized protein</fullName>
    </submittedName>
</protein>
<evidence type="ECO:0000313" key="2">
    <source>
        <dbReference type="EMBL" id="CAJ0608006.1"/>
    </source>
</evidence>
<evidence type="ECO:0000256" key="1">
    <source>
        <dbReference type="SAM" id="MobiDB-lite"/>
    </source>
</evidence>
<gene>
    <name evidence="2" type="ORF">CYNAS_LOCUS19989</name>
</gene>
<evidence type="ECO:0000313" key="3">
    <source>
        <dbReference type="Proteomes" id="UP001176961"/>
    </source>
</evidence>
<dbReference type="PANTHER" id="PTHR22954:SF3">
    <property type="entry name" value="PROTEIN CBG08539"/>
    <property type="match status" value="1"/>
</dbReference>
<organism evidence="2 3">
    <name type="scientific">Cylicocyclus nassatus</name>
    <name type="common">Nematode worm</name>
    <dbReference type="NCBI Taxonomy" id="53992"/>
    <lineage>
        <taxon>Eukaryota</taxon>
        <taxon>Metazoa</taxon>
        <taxon>Ecdysozoa</taxon>
        <taxon>Nematoda</taxon>
        <taxon>Chromadorea</taxon>
        <taxon>Rhabditida</taxon>
        <taxon>Rhabditina</taxon>
        <taxon>Rhabditomorpha</taxon>
        <taxon>Strongyloidea</taxon>
        <taxon>Strongylidae</taxon>
        <taxon>Cylicocyclus</taxon>
    </lineage>
</organism>
<dbReference type="Proteomes" id="UP001176961">
    <property type="component" value="Unassembled WGS sequence"/>
</dbReference>
<dbReference type="InterPro" id="IPR005312">
    <property type="entry name" value="DUF1759"/>
</dbReference>
<feature type="region of interest" description="Disordered" evidence="1">
    <location>
        <begin position="321"/>
        <end position="340"/>
    </location>
</feature>
<dbReference type="PANTHER" id="PTHR22954">
    <property type="entry name" value="RETROVIRAL PROTEASE-RELATED"/>
    <property type="match status" value="1"/>
</dbReference>
<dbReference type="AlphaFoldDB" id="A0AA36HCT9"/>
<sequence>MDGFLVEADAPLVRLDSAIRLLPILGGPQSSVPSVAPSLARNSPPHTTQDYAPSPQHAHQAEVEVRSHSMPHHSRPYDPTAPVDQRPLVSHTGAHPPGGFGFLSGNPPSNPTHFSQSPSGLSNFSLNPFSHDLQASSSSPLNPFLLLEQPVKLPSYEIPTFSGDIEAFSEFWDIFSTTGHLDNTVPAAVKFMYLKSVLRGDAARIIAGFKPTAKNYDTAVRTILSTYDRPEILRSRLWATWYQMKELNDDSSSIASLRTIRSKFPWRTREKVGELKGKSDSMWTVDELLSALSTVTDRLQVVEDSDPAHHRAYNLDSTVRQHSPSSYRYPGTSHEVSTVSATTSLPKPYMRYPPYQQQPAYPRYVRSSRSTRGAHHVALSGPSIPHYGSLIVPSVSVMNILLSVA</sequence>
<feature type="region of interest" description="Disordered" evidence="1">
    <location>
        <begin position="26"/>
        <end position="119"/>
    </location>
</feature>
<proteinExistence type="predicted"/>
<dbReference type="Pfam" id="PF03564">
    <property type="entry name" value="DUF1759"/>
    <property type="match status" value="1"/>
</dbReference>